<dbReference type="GO" id="GO:0016493">
    <property type="term" value="F:C-C chemokine receptor activity"/>
    <property type="evidence" value="ECO:0007669"/>
    <property type="project" value="TreeGrafter"/>
</dbReference>
<feature type="transmembrane region" description="Helical" evidence="8">
    <location>
        <begin position="212"/>
        <end position="234"/>
    </location>
</feature>
<feature type="transmembrane region" description="Helical" evidence="8">
    <location>
        <begin position="159"/>
        <end position="179"/>
    </location>
</feature>
<dbReference type="GO" id="GO:0007204">
    <property type="term" value="P:positive regulation of cytosolic calcium ion concentration"/>
    <property type="evidence" value="ECO:0007669"/>
    <property type="project" value="TreeGrafter"/>
</dbReference>
<sequence length="326" mass="36063">MSLSLTSAALQSCWLQAKGDKILDGELEFPDDKLLWMRVVVSVVYSVVATAGVLVNALVMFLLYSTHTITTGTINFFVFNLAVAHLLFSMVLVFWAVEAALDYSWPFGLPMCKAVCFLTGLNVYSSCFFLAAMSLTRYCYVATALKAGGSLCSRSSTSWAVTAFIWAAAVVAASPRAVFAQLSHLGSGNDTACTLRFPAGTTWLGINQLLRMVLGFLLPYAIITLSYLLLLRFLCRHNLRGSGSRRKANVSRSVAVVVLSFCICWFPYNILSLWGTLIQLDIVHFSLSFFRAQTYFFPVANCLAFTSSCFNPVIYCLVRREYRTAL</sequence>
<dbReference type="PANTHER" id="PTHR10489">
    <property type="entry name" value="CELL ADHESION MOLECULE"/>
    <property type="match status" value="1"/>
</dbReference>
<dbReference type="PANTHER" id="PTHR10489:SF951">
    <property type="entry name" value="RELAXIN FAMILY PEPTIDE_INSL5 RECEPTOR 4"/>
    <property type="match status" value="1"/>
</dbReference>
<comment type="subcellular location">
    <subcellularLocation>
        <location evidence="1">Membrane</location>
    </subcellularLocation>
</comment>
<evidence type="ECO:0000256" key="8">
    <source>
        <dbReference type="SAM" id="Phobius"/>
    </source>
</evidence>
<evidence type="ECO:0000313" key="11">
    <source>
        <dbReference type="Proteomes" id="UP000007303"/>
    </source>
</evidence>
<keyword evidence="5 8" id="KW-0472">Membrane</keyword>
<reference evidence="10" key="2">
    <citation type="submission" date="2025-08" db="UniProtKB">
        <authorList>
            <consortium name="Ensembl"/>
        </authorList>
    </citation>
    <scope>IDENTIFICATION</scope>
</reference>
<dbReference type="SUPFAM" id="SSF81321">
    <property type="entry name" value="Family A G protein-coupled receptor-like"/>
    <property type="match status" value="1"/>
</dbReference>
<feature type="transmembrane region" description="Helical" evidence="8">
    <location>
        <begin position="117"/>
        <end position="138"/>
    </location>
</feature>
<protein>
    <recommendedName>
        <fullName evidence="9">G-protein coupled receptors family 1 profile domain-containing protein</fullName>
    </recommendedName>
</protein>
<dbReference type="Ensembl" id="ENSTNIT00000012212.1">
    <property type="protein sequence ID" value="ENSTNIP00000012022.1"/>
    <property type="gene ID" value="ENSTNIG00000009161.1"/>
</dbReference>
<reference evidence="11" key="1">
    <citation type="journal article" date="2004" name="Nature">
        <title>Genome duplication in the teleost fish Tetraodon nigroviridis reveals the early vertebrate proto-karyotype.</title>
        <authorList>
            <person name="Jaillon O."/>
            <person name="Aury J.-M."/>
            <person name="Brunet F."/>
            <person name="Petit J.-L."/>
            <person name="Stange-Thomann N."/>
            <person name="Mauceli E."/>
            <person name="Bouneau L."/>
            <person name="Fischer C."/>
            <person name="Ozouf-Costaz C."/>
            <person name="Bernot A."/>
            <person name="Nicaud S."/>
            <person name="Jaffe D."/>
            <person name="Fisher S."/>
            <person name="Lutfalla G."/>
            <person name="Dossat C."/>
            <person name="Segurens B."/>
            <person name="Dasilva C."/>
            <person name="Salanoubat M."/>
            <person name="Levy M."/>
            <person name="Boudet N."/>
            <person name="Castellano S."/>
            <person name="Anthouard V."/>
            <person name="Jubin C."/>
            <person name="Castelli V."/>
            <person name="Katinka M."/>
            <person name="Vacherie B."/>
            <person name="Biemont C."/>
            <person name="Skalli Z."/>
            <person name="Cattolico L."/>
            <person name="Poulain J."/>
            <person name="De Berardinis V."/>
            <person name="Cruaud C."/>
            <person name="Duprat S."/>
            <person name="Brottier P."/>
            <person name="Coutanceau J.-P."/>
            <person name="Gouzy J."/>
            <person name="Parra G."/>
            <person name="Lardier G."/>
            <person name="Chapple C."/>
            <person name="McKernan K.J."/>
            <person name="McEwan P."/>
            <person name="Bosak S."/>
            <person name="Kellis M."/>
            <person name="Volff J.-N."/>
            <person name="Guigo R."/>
            <person name="Zody M.C."/>
            <person name="Mesirov J."/>
            <person name="Lindblad-Toh K."/>
            <person name="Birren B."/>
            <person name="Nusbaum C."/>
            <person name="Kahn D."/>
            <person name="Robinson-Rechavi M."/>
            <person name="Laudet V."/>
            <person name="Schachter V."/>
            <person name="Quetier F."/>
            <person name="Saurin W."/>
            <person name="Scarpelli C."/>
            <person name="Wincker P."/>
            <person name="Lander E.S."/>
            <person name="Weissenbach J."/>
            <person name="Roest Crollius H."/>
        </authorList>
    </citation>
    <scope>NUCLEOTIDE SEQUENCE [LARGE SCALE GENOMIC DNA]</scope>
</reference>
<accession>H3CUT8</accession>
<feature type="domain" description="G-protein coupled receptors family 1 profile" evidence="9">
    <location>
        <begin position="55"/>
        <end position="315"/>
    </location>
</feature>
<dbReference type="Proteomes" id="UP000007303">
    <property type="component" value="Unassembled WGS sequence"/>
</dbReference>
<evidence type="ECO:0000256" key="6">
    <source>
        <dbReference type="ARBA" id="ARBA00023170"/>
    </source>
</evidence>
<evidence type="ECO:0000256" key="2">
    <source>
        <dbReference type="ARBA" id="ARBA00022692"/>
    </source>
</evidence>
<dbReference type="PRINTS" id="PR00237">
    <property type="entry name" value="GPCRRHODOPSN"/>
</dbReference>
<feature type="transmembrane region" description="Helical" evidence="8">
    <location>
        <begin position="43"/>
        <end position="64"/>
    </location>
</feature>
<evidence type="ECO:0000259" key="9">
    <source>
        <dbReference type="PROSITE" id="PS50262"/>
    </source>
</evidence>
<keyword evidence="6" id="KW-0675">Receptor</keyword>
<dbReference type="GO" id="GO:0019957">
    <property type="term" value="F:C-C chemokine binding"/>
    <property type="evidence" value="ECO:0007669"/>
    <property type="project" value="TreeGrafter"/>
</dbReference>
<organism evidence="10 11">
    <name type="scientific">Tetraodon nigroviridis</name>
    <name type="common">Spotted green pufferfish</name>
    <name type="synonym">Chelonodon nigroviridis</name>
    <dbReference type="NCBI Taxonomy" id="99883"/>
    <lineage>
        <taxon>Eukaryota</taxon>
        <taxon>Metazoa</taxon>
        <taxon>Chordata</taxon>
        <taxon>Craniata</taxon>
        <taxon>Vertebrata</taxon>
        <taxon>Euteleostomi</taxon>
        <taxon>Actinopterygii</taxon>
        <taxon>Neopterygii</taxon>
        <taxon>Teleostei</taxon>
        <taxon>Neoteleostei</taxon>
        <taxon>Acanthomorphata</taxon>
        <taxon>Eupercaria</taxon>
        <taxon>Tetraodontiformes</taxon>
        <taxon>Tetradontoidea</taxon>
        <taxon>Tetraodontidae</taxon>
        <taxon>Tetraodon</taxon>
    </lineage>
</organism>
<dbReference type="AlphaFoldDB" id="H3CUT8"/>
<evidence type="ECO:0000313" key="10">
    <source>
        <dbReference type="Ensembl" id="ENSTNIP00000012022.1"/>
    </source>
</evidence>
<dbReference type="PROSITE" id="PS50262">
    <property type="entry name" value="G_PROTEIN_RECEP_F1_2"/>
    <property type="match status" value="1"/>
</dbReference>
<keyword evidence="2 8" id="KW-0812">Transmembrane</keyword>
<dbReference type="OMA" id="TRYCYVA"/>
<evidence type="ECO:0000256" key="1">
    <source>
        <dbReference type="ARBA" id="ARBA00004370"/>
    </source>
</evidence>
<dbReference type="GO" id="GO:0060326">
    <property type="term" value="P:cell chemotaxis"/>
    <property type="evidence" value="ECO:0007669"/>
    <property type="project" value="TreeGrafter"/>
</dbReference>
<feature type="transmembrane region" description="Helical" evidence="8">
    <location>
        <begin position="76"/>
        <end position="97"/>
    </location>
</feature>
<dbReference type="CDD" id="cd14976">
    <property type="entry name" value="7tmA_RNL3R"/>
    <property type="match status" value="1"/>
</dbReference>
<dbReference type="GO" id="GO:0009897">
    <property type="term" value="C:external side of plasma membrane"/>
    <property type="evidence" value="ECO:0007669"/>
    <property type="project" value="TreeGrafter"/>
</dbReference>
<evidence type="ECO:0000256" key="7">
    <source>
        <dbReference type="ARBA" id="ARBA00023224"/>
    </source>
</evidence>
<evidence type="ECO:0000256" key="5">
    <source>
        <dbReference type="ARBA" id="ARBA00023136"/>
    </source>
</evidence>
<dbReference type="InterPro" id="IPR000276">
    <property type="entry name" value="GPCR_Rhodpsn"/>
</dbReference>
<evidence type="ECO:0000256" key="4">
    <source>
        <dbReference type="ARBA" id="ARBA00023040"/>
    </source>
</evidence>
<name>H3CUT8_TETNG</name>
<dbReference type="GeneTree" id="ENSGT01130000278308"/>
<dbReference type="GO" id="GO:0006955">
    <property type="term" value="P:immune response"/>
    <property type="evidence" value="ECO:0007669"/>
    <property type="project" value="TreeGrafter"/>
</dbReference>
<proteinExistence type="predicted"/>
<keyword evidence="7" id="KW-0807">Transducer</keyword>
<keyword evidence="11" id="KW-1185">Reference proteome</keyword>
<feature type="transmembrane region" description="Helical" evidence="8">
    <location>
        <begin position="254"/>
        <end position="275"/>
    </location>
</feature>
<dbReference type="HOGENOM" id="CLU_009579_8_1_1"/>
<dbReference type="Gene3D" id="1.20.1070.10">
    <property type="entry name" value="Rhodopsin 7-helix transmembrane proteins"/>
    <property type="match status" value="1"/>
</dbReference>
<keyword evidence="4" id="KW-0297">G-protein coupled receptor</keyword>
<reference evidence="10" key="3">
    <citation type="submission" date="2025-09" db="UniProtKB">
        <authorList>
            <consortium name="Ensembl"/>
        </authorList>
    </citation>
    <scope>IDENTIFICATION</scope>
</reference>
<dbReference type="InParanoid" id="H3CUT8"/>
<dbReference type="Pfam" id="PF00001">
    <property type="entry name" value="7tm_1"/>
    <property type="match status" value="1"/>
</dbReference>
<evidence type="ECO:0000256" key="3">
    <source>
        <dbReference type="ARBA" id="ARBA00022989"/>
    </source>
</evidence>
<dbReference type="InterPro" id="IPR017452">
    <property type="entry name" value="GPCR_Rhodpsn_7TM"/>
</dbReference>
<feature type="transmembrane region" description="Helical" evidence="8">
    <location>
        <begin position="295"/>
        <end position="318"/>
    </location>
</feature>
<keyword evidence="3 8" id="KW-1133">Transmembrane helix</keyword>
<dbReference type="InterPro" id="IPR050119">
    <property type="entry name" value="CCR1-9-like"/>
</dbReference>
<dbReference type="GO" id="GO:0019722">
    <property type="term" value="P:calcium-mediated signaling"/>
    <property type="evidence" value="ECO:0007669"/>
    <property type="project" value="TreeGrafter"/>
</dbReference>